<dbReference type="EMBL" id="AUNB01000009">
    <property type="protein sequence ID" value="KEO61248.1"/>
    <property type="molecule type" value="Genomic_DNA"/>
</dbReference>
<evidence type="ECO:0000313" key="3">
    <source>
        <dbReference type="Proteomes" id="UP000027471"/>
    </source>
</evidence>
<comment type="caution">
    <text evidence="2">The sequence shown here is derived from an EMBL/GenBank/DDBJ whole genome shotgun (WGS) entry which is preliminary data.</text>
</comment>
<dbReference type="Proteomes" id="UP000027471">
    <property type="component" value="Unassembled WGS sequence"/>
</dbReference>
<feature type="region of interest" description="Disordered" evidence="1">
    <location>
        <begin position="186"/>
        <end position="215"/>
    </location>
</feature>
<dbReference type="STRING" id="1353528.DT23_10135"/>
<evidence type="ECO:0000256" key="1">
    <source>
        <dbReference type="SAM" id="MobiDB-lite"/>
    </source>
</evidence>
<protein>
    <submittedName>
        <fullName evidence="2">Uncharacterized protein</fullName>
    </submittedName>
</protein>
<reference evidence="2 3" key="1">
    <citation type="journal article" date="2015" name="Antonie Van Leeuwenhoek">
        <title>Thioclava indica sp. nov., isolated from surface seawater of the Indian Ocean.</title>
        <authorList>
            <person name="Liu Y."/>
            <person name="Lai Q."/>
            <person name="Du J."/>
            <person name="Xu H."/>
            <person name="Jiang L."/>
            <person name="Shao Z."/>
        </authorList>
    </citation>
    <scope>NUCLEOTIDE SEQUENCE [LARGE SCALE GENOMIC DNA]</scope>
    <source>
        <strain evidence="2 3">DT23-4</strain>
    </source>
</reference>
<proteinExistence type="predicted"/>
<name>A0A074K0G0_9RHOB</name>
<evidence type="ECO:0000313" key="2">
    <source>
        <dbReference type="EMBL" id="KEO61248.1"/>
    </source>
</evidence>
<dbReference type="AlphaFoldDB" id="A0A074K0G0"/>
<accession>A0A074K0G0</accession>
<gene>
    <name evidence="2" type="ORF">DT23_10135</name>
</gene>
<sequence length="215" mass="23286">MIASRLTYESNRIFDAIKLGELPPDQAKTWLESVVRTKLVRIERQRRIAQLDPVGASEEDRCLDWGTAHAWHLMARRGLSRTVSGREAESFKAEGASSGELAGLATMLDLLSRDLGSDSGVRKMIAQARDAIPGAIATGHAPSAETILQLRQLLLAGKAAAWQAAETMLDPHRDWAVRFAKHLAEGPRLPAPFGAPSPHDQGNRPPADSPPLPAP</sequence>
<keyword evidence="3" id="KW-1185">Reference proteome</keyword>
<organism evidence="2 3">
    <name type="scientific">Thioclava indica</name>
    <dbReference type="NCBI Taxonomy" id="1353528"/>
    <lineage>
        <taxon>Bacteria</taxon>
        <taxon>Pseudomonadati</taxon>
        <taxon>Pseudomonadota</taxon>
        <taxon>Alphaproteobacteria</taxon>
        <taxon>Rhodobacterales</taxon>
        <taxon>Paracoccaceae</taxon>
        <taxon>Thioclava</taxon>
    </lineage>
</organism>